<dbReference type="EMBL" id="BTPD01000007">
    <property type="protein sequence ID" value="GMQ29755.1"/>
    <property type="molecule type" value="Genomic_DNA"/>
</dbReference>
<name>A0ABQ6PR65_9BACT</name>
<accession>A0ABQ6PR65</accession>
<feature type="transmembrane region" description="Helical" evidence="1">
    <location>
        <begin position="54"/>
        <end position="71"/>
    </location>
</feature>
<keyword evidence="1" id="KW-1133">Transmembrane helix</keyword>
<gene>
    <name evidence="2" type="ORF">Aconfl_23980</name>
</gene>
<comment type="caution">
    <text evidence="2">The sequence shown here is derived from an EMBL/GenBank/DDBJ whole genome shotgun (WGS) entry which is preliminary data.</text>
</comment>
<evidence type="ECO:0000313" key="2">
    <source>
        <dbReference type="EMBL" id="GMQ29755.1"/>
    </source>
</evidence>
<reference evidence="2 3" key="1">
    <citation type="submission" date="2023-08" db="EMBL/GenBank/DDBJ databases">
        <title>Draft genome sequence of Algoriphagus confluentis.</title>
        <authorList>
            <person name="Takatani N."/>
            <person name="Hosokawa M."/>
            <person name="Sawabe T."/>
        </authorList>
    </citation>
    <scope>NUCLEOTIDE SEQUENCE [LARGE SCALE GENOMIC DNA]</scope>
    <source>
        <strain evidence="2 3">NBRC 111222</strain>
    </source>
</reference>
<sequence length="90" mass="10398">MTREELTTLSNEELLAEKKKLKNSKIFHATLIGFLIGILLFGFGAWILSPEKQAGFLIPMIFPIWFVYKMLKTPKKDSDLEEVLRERGLD</sequence>
<keyword evidence="3" id="KW-1185">Reference proteome</keyword>
<evidence type="ECO:0008006" key="4">
    <source>
        <dbReference type="Google" id="ProtNLM"/>
    </source>
</evidence>
<feature type="transmembrane region" description="Helical" evidence="1">
    <location>
        <begin position="26"/>
        <end position="48"/>
    </location>
</feature>
<organism evidence="2 3">
    <name type="scientific">Algoriphagus confluentis</name>
    <dbReference type="NCBI Taxonomy" id="1697556"/>
    <lineage>
        <taxon>Bacteria</taxon>
        <taxon>Pseudomonadati</taxon>
        <taxon>Bacteroidota</taxon>
        <taxon>Cytophagia</taxon>
        <taxon>Cytophagales</taxon>
        <taxon>Cyclobacteriaceae</taxon>
        <taxon>Algoriphagus</taxon>
    </lineage>
</organism>
<proteinExistence type="predicted"/>
<dbReference type="Proteomes" id="UP001338309">
    <property type="component" value="Unassembled WGS sequence"/>
</dbReference>
<protein>
    <recommendedName>
        <fullName evidence="4">FUSC family protein</fullName>
    </recommendedName>
</protein>
<dbReference type="RefSeq" id="WP_338224475.1">
    <property type="nucleotide sequence ID" value="NZ_BTPD01000007.1"/>
</dbReference>
<keyword evidence="1" id="KW-0472">Membrane</keyword>
<evidence type="ECO:0000313" key="3">
    <source>
        <dbReference type="Proteomes" id="UP001338309"/>
    </source>
</evidence>
<evidence type="ECO:0000256" key="1">
    <source>
        <dbReference type="SAM" id="Phobius"/>
    </source>
</evidence>
<keyword evidence="1" id="KW-0812">Transmembrane</keyword>